<accession>A0A0D8HKK0</accession>
<protein>
    <recommendedName>
        <fullName evidence="4">Lipoprotein</fullName>
    </recommendedName>
</protein>
<dbReference type="Pfam" id="PF03640">
    <property type="entry name" value="Lipoprotein_15"/>
    <property type="match status" value="2"/>
</dbReference>
<feature type="signal peptide" evidence="1">
    <location>
        <begin position="1"/>
        <end position="29"/>
    </location>
</feature>
<dbReference type="Proteomes" id="UP000032360">
    <property type="component" value="Unassembled WGS sequence"/>
</dbReference>
<dbReference type="PANTHER" id="PTHR39335">
    <property type="entry name" value="BLL4220 PROTEIN"/>
    <property type="match status" value="1"/>
</dbReference>
<organism evidence="2 3">
    <name type="scientific">Acidithrix ferrooxidans</name>
    <dbReference type="NCBI Taxonomy" id="1280514"/>
    <lineage>
        <taxon>Bacteria</taxon>
        <taxon>Bacillati</taxon>
        <taxon>Actinomycetota</taxon>
        <taxon>Acidimicrobiia</taxon>
        <taxon>Acidimicrobiales</taxon>
        <taxon>Acidimicrobiaceae</taxon>
        <taxon>Acidithrix</taxon>
    </lineage>
</organism>
<gene>
    <name evidence="2" type="ORF">AXFE_06710</name>
</gene>
<evidence type="ECO:0008006" key="4">
    <source>
        <dbReference type="Google" id="ProtNLM"/>
    </source>
</evidence>
<dbReference type="RefSeq" id="WP_052604447.1">
    <property type="nucleotide sequence ID" value="NZ_JXYS01000017.1"/>
</dbReference>
<reference evidence="2 3" key="1">
    <citation type="submission" date="2015-01" db="EMBL/GenBank/DDBJ databases">
        <title>Draft genome of the acidophilic iron oxidizer Acidithrix ferrooxidans strain Py-F3.</title>
        <authorList>
            <person name="Poehlein A."/>
            <person name="Eisen S."/>
            <person name="Schloemann M."/>
            <person name="Johnson B.D."/>
            <person name="Daniel R."/>
            <person name="Muehling M."/>
        </authorList>
    </citation>
    <scope>NUCLEOTIDE SEQUENCE [LARGE SCALE GENOMIC DNA]</scope>
    <source>
        <strain evidence="2 3">Py-F3</strain>
    </source>
</reference>
<evidence type="ECO:0000256" key="1">
    <source>
        <dbReference type="SAM" id="SignalP"/>
    </source>
</evidence>
<dbReference type="PANTHER" id="PTHR39335:SF1">
    <property type="entry name" value="BLL4220 PROTEIN"/>
    <property type="match status" value="1"/>
</dbReference>
<keyword evidence="1" id="KW-0732">Signal</keyword>
<dbReference type="OrthoDB" id="597632at2"/>
<dbReference type="InterPro" id="IPR005297">
    <property type="entry name" value="Lipoprotein_repeat"/>
</dbReference>
<keyword evidence="3" id="KW-1185">Reference proteome</keyword>
<proteinExistence type="predicted"/>
<dbReference type="AlphaFoldDB" id="A0A0D8HKK0"/>
<sequence length="183" mass="18194">MKSRRLFSIGALSSVALVAASCGSSSSSATGSSVASSSPSTSAYSAYGATPSTTEASSGSLGSGVKLTTESSKYGSILALSSGQTLYMFTPDSATKATCTSSACLSAWPAVSSVHLVVGVGLNKTKVSFLKESNDSSQVVYGGHPLYRFAGDTSPGATNGQGVVAFGGTWYVVSANGTPITTP</sequence>
<evidence type="ECO:0000313" key="3">
    <source>
        <dbReference type="Proteomes" id="UP000032360"/>
    </source>
</evidence>
<comment type="caution">
    <text evidence="2">The sequence shown here is derived from an EMBL/GenBank/DDBJ whole genome shotgun (WGS) entry which is preliminary data.</text>
</comment>
<feature type="chain" id="PRO_5038858124" description="Lipoprotein" evidence="1">
    <location>
        <begin position="30"/>
        <end position="183"/>
    </location>
</feature>
<dbReference type="GO" id="GO:0043448">
    <property type="term" value="P:alkane catabolic process"/>
    <property type="evidence" value="ECO:0007669"/>
    <property type="project" value="TreeGrafter"/>
</dbReference>
<dbReference type="EMBL" id="JXYS01000017">
    <property type="protein sequence ID" value="KJF18443.1"/>
    <property type="molecule type" value="Genomic_DNA"/>
</dbReference>
<name>A0A0D8HKK0_9ACTN</name>
<evidence type="ECO:0000313" key="2">
    <source>
        <dbReference type="EMBL" id="KJF18443.1"/>
    </source>
</evidence>
<dbReference type="PROSITE" id="PS51257">
    <property type="entry name" value="PROKAR_LIPOPROTEIN"/>
    <property type="match status" value="1"/>
</dbReference>
<dbReference type="STRING" id="1280514.AXFE_06710"/>